<protein>
    <submittedName>
        <fullName evidence="1">Uncharacterized protein</fullName>
    </submittedName>
</protein>
<name>A0A7R8VWX2_TIMDO</name>
<reference evidence="1" key="1">
    <citation type="submission" date="2020-11" db="EMBL/GenBank/DDBJ databases">
        <authorList>
            <person name="Tran Van P."/>
        </authorList>
    </citation>
    <scope>NUCLEOTIDE SEQUENCE</scope>
</reference>
<organism evidence="1">
    <name type="scientific">Timema douglasi</name>
    <name type="common">Walking stick</name>
    <dbReference type="NCBI Taxonomy" id="61478"/>
    <lineage>
        <taxon>Eukaryota</taxon>
        <taxon>Metazoa</taxon>
        <taxon>Ecdysozoa</taxon>
        <taxon>Arthropoda</taxon>
        <taxon>Hexapoda</taxon>
        <taxon>Insecta</taxon>
        <taxon>Pterygota</taxon>
        <taxon>Neoptera</taxon>
        <taxon>Polyneoptera</taxon>
        <taxon>Phasmatodea</taxon>
        <taxon>Timematodea</taxon>
        <taxon>Timematoidea</taxon>
        <taxon>Timematidae</taxon>
        <taxon>Timema</taxon>
    </lineage>
</organism>
<evidence type="ECO:0000313" key="1">
    <source>
        <dbReference type="EMBL" id="CAD7204987.1"/>
    </source>
</evidence>
<dbReference type="AlphaFoldDB" id="A0A7R8VWX2"/>
<gene>
    <name evidence="1" type="ORF">TDIB3V08_LOCUS11142</name>
</gene>
<accession>A0A7R8VWX2</accession>
<proteinExistence type="predicted"/>
<dbReference type="EMBL" id="OA573689">
    <property type="protein sequence ID" value="CAD7204987.1"/>
    <property type="molecule type" value="Genomic_DNA"/>
</dbReference>
<sequence length="60" mass="6577">MRGSVPTFACRESENKPQYTRPRLPVIVSLVYCETSALDLAATEVGLLVLDLLAVVRNEA</sequence>